<evidence type="ECO:0000256" key="6">
    <source>
        <dbReference type="ARBA" id="ARBA00022692"/>
    </source>
</evidence>
<dbReference type="SUPFAM" id="SSF74653">
    <property type="entry name" value="TolA/TonB C-terminal domain"/>
    <property type="match status" value="1"/>
</dbReference>
<evidence type="ECO:0000256" key="2">
    <source>
        <dbReference type="ARBA" id="ARBA00006555"/>
    </source>
</evidence>
<proteinExistence type="inferred from homology"/>
<protein>
    <recommendedName>
        <fullName evidence="11">TonB C-terminal domain-containing protein</fullName>
    </recommendedName>
</protein>
<dbReference type="InterPro" id="IPR006260">
    <property type="entry name" value="TonB/TolA_C"/>
</dbReference>
<dbReference type="GO" id="GO:0030288">
    <property type="term" value="C:outer membrane-bounded periplasmic space"/>
    <property type="evidence" value="ECO:0007669"/>
    <property type="project" value="InterPro"/>
</dbReference>
<keyword evidence="9" id="KW-0472">Membrane</keyword>
<dbReference type="Gene3D" id="3.30.1150.10">
    <property type="match status" value="1"/>
</dbReference>
<gene>
    <name evidence="12" type="ORF">METESE_33570</name>
</gene>
<accession>A0AA48GV69</accession>
<dbReference type="InterPro" id="IPR003538">
    <property type="entry name" value="TonB"/>
</dbReference>
<keyword evidence="6" id="KW-0812">Transmembrane</keyword>
<evidence type="ECO:0000256" key="1">
    <source>
        <dbReference type="ARBA" id="ARBA00004383"/>
    </source>
</evidence>
<feature type="compositionally biased region" description="Low complexity" evidence="10">
    <location>
        <begin position="82"/>
        <end position="93"/>
    </location>
</feature>
<dbReference type="GO" id="GO:0015891">
    <property type="term" value="P:siderophore transport"/>
    <property type="evidence" value="ECO:0007669"/>
    <property type="project" value="InterPro"/>
</dbReference>
<dbReference type="InterPro" id="IPR037682">
    <property type="entry name" value="TonB_C"/>
</dbReference>
<comment type="subcellular location">
    <subcellularLocation>
        <location evidence="1">Cell inner membrane</location>
        <topology evidence="1">Single-pass membrane protein</topology>
        <orientation evidence="1">Periplasmic side</orientation>
    </subcellularLocation>
</comment>
<evidence type="ECO:0000256" key="5">
    <source>
        <dbReference type="ARBA" id="ARBA00022519"/>
    </source>
</evidence>
<dbReference type="KEGG" id="msea:METESE_33570"/>
<evidence type="ECO:0000256" key="9">
    <source>
        <dbReference type="ARBA" id="ARBA00023136"/>
    </source>
</evidence>
<dbReference type="GO" id="GO:0031992">
    <property type="term" value="F:energy transducer activity"/>
    <property type="evidence" value="ECO:0007669"/>
    <property type="project" value="InterPro"/>
</dbReference>
<keyword evidence="13" id="KW-1185">Reference proteome</keyword>
<dbReference type="Proteomes" id="UP001228113">
    <property type="component" value="Chromosome"/>
</dbReference>
<name>A0AA48GV69_9BACT</name>
<dbReference type="AlphaFoldDB" id="A0AA48GV69"/>
<feature type="compositionally biased region" description="Pro residues" evidence="10">
    <location>
        <begin position="94"/>
        <end position="107"/>
    </location>
</feature>
<comment type="similarity">
    <text evidence="2">Belongs to the TonB family.</text>
</comment>
<evidence type="ECO:0000256" key="3">
    <source>
        <dbReference type="ARBA" id="ARBA00022448"/>
    </source>
</evidence>
<dbReference type="PANTHER" id="PTHR33446">
    <property type="entry name" value="PROTEIN TONB-RELATED"/>
    <property type="match status" value="1"/>
</dbReference>
<feature type="domain" description="TonB C-terminal" evidence="11">
    <location>
        <begin position="150"/>
        <end position="241"/>
    </location>
</feature>
<dbReference type="InterPro" id="IPR051045">
    <property type="entry name" value="TonB-dependent_transducer"/>
</dbReference>
<dbReference type="PRINTS" id="PR01374">
    <property type="entry name" value="TONBPROTEIN"/>
</dbReference>
<dbReference type="GO" id="GO:0055085">
    <property type="term" value="P:transmembrane transport"/>
    <property type="evidence" value="ECO:0007669"/>
    <property type="project" value="InterPro"/>
</dbReference>
<feature type="region of interest" description="Disordered" evidence="10">
    <location>
        <begin position="75"/>
        <end position="139"/>
    </location>
</feature>
<dbReference type="GO" id="GO:0015031">
    <property type="term" value="P:protein transport"/>
    <property type="evidence" value="ECO:0007669"/>
    <property type="project" value="UniProtKB-KW"/>
</dbReference>
<dbReference type="RefSeq" id="WP_316410691.1">
    <property type="nucleotide sequence ID" value="NZ_AP027081.1"/>
</dbReference>
<evidence type="ECO:0000256" key="8">
    <source>
        <dbReference type="ARBA" id="ARBA00022989"/>
    </source>
</evidence>
<evidence type="ECO:0000256" key="10">
    <source>
        <dbReference type="SAM" id="MobiDB-lite"/>
    </source>
</evidence>
<dbReference type="NCBIfam" id="TIGR01352">
    <property type="entry name" value="tonB_Cterm"/>
    <property type="match status" value="1"/>
</dbReference>
<dbReference type="GO" id="GO:0098797">
    <property type="term" value="C:plasma membrane protein complex"/>
    <property type="evidence" value="ECO:0007669"/>
    <property type="project" value="TreeGrafter"/>
</dbReference>
<evidence type="ECO:0000313" key="13">
    <source>
        <dbReference type="Proteomes" id="UP001228113"/>
    </source>
</evidence>
<keyword evidence="7" id="KW-0653">Protein transport</keyword>
<organism evidence="12 13">
    <name type="scientific">Mesoterricola sediminis</name>
    <dbReference type="NCBI Taxonomy" id="2927980"/>
    <lineage>
        <taxon>Bacteria</taxon>
        <taxon>Pseudomonadati</taxon>
        <taxon>Acidobacteriota</taxon>
        <taxon>Holophagae</taxon>
        <taxon>Holophagales</taxon>
        <taxon>Holophagaceae</taxon>
        <taxon>Mesoterricola</taxon>
    </lineage>
</organism>
<evidence type="ECO:0000256" key="4">
    <source>
        <dbReference type="ARBA" id="ARBA00022475"/>
    </source>
</evidence>
<dbReference type="PANTHER" id="PTHR33446:SF2">
    <property type="entry name" value="PROTEIN TONB"/>
    <property type="match status" value="1"/>
</dbReference>
<keyword evidence="8" id="KW-1133">Transmembrane helix</keyword>
<reference evidence="12" key="1">
    <citation type="journal article" date="2023" name="Int. J. Syst. Evol. Microbiol.">
        <title>Mesoterricola silvestris gen. nov., sp. nov., Mesoterricola sediminis sp. nov., Geothrix oryzae sp. nov., Geothrix edaphica sp. nov., Geothrix rubra sp. nov., and Geothrix limicola sp. nov., six novel members of Acidobacteriota isolated from soils.</title>
        <authorList>
            <person name="Itoh H."/>
            <person name="Sugisawa Y."/>
            <person name="Mise K."/>
            <person name="Xu Z."/>
            <person name="Kuniyasu M."/>
            <person name="Ushijima N."/>
            <person name="Kawano K."/>
            <person name="Kobayashi E."/>
            <person name="Shiratori Y."/>
            <person name="Masuda Y."/>
            <person name="Senoo K."/>
        </authorList>
    </citation>
    <scope>NUCLEOTIDE SEQUENCE</scope>
    <source>
        <strain evidence="12">W786</strain>
    </source>
</reference>
<dbReference type="PROSITE" id="PS52015">
    <property type="entry name" value="TONB_CTD"/>
    <property type="match status" value="1"/>
</dbReference>
<keyword evidence="5" id="KW-0997">Cell inner membrane</keyword>
<dbReference type="Pfam" id="PF03544">
    <property type="entry name" value="TonB_C"/>
    <property type="match status" value="1"/>
</dbReference>
<keyword evidence="3" id="KW-0813">Transport</keyword>
<sequence length="241" mass="24432">MTHPRPDPILPVPDFQIQDPHPVARRLWASLGSLASGLVLAGAAVLASRMDAGPAPVRVARREIILDLTLPQAPVPAPAAAPRPAAGPATGAPAPRPEPVPEQPPAALPAVAQAVPAPPAPRPEAGPAHPGAAGGGAAATGAPGGLAVIQPRFDAAYLNNPAPAYPARARRAREEGRVLLRVLVSAEGAPLQVEVRASSGSTALDQAAAATVRAWRFTPARLGEAPVQAWVLVPIEFSLSA</sequence>
<evidence type="ECO:0000259" key="11">
    <source>
        <dbReference type="PROSITE" id="PS52015"/>
    </source>
</evidence>
<evidence type="ECO:0000256" key="7">
    <source>
        <dbReference type="ARBA" id="ARBA00022927"/>
    </source>
</evidence>
<dbReference type="EMBL" id="AP027081">
    <property type="protein sequence ID" value="BDU78399.1"/>
    <property type="molecule type" value="Genomic_DNA"/>
</dbReference>
<evidence type="ECO:0000313" key="12">
    <source>
        <dbReference type="EMBL" id="BDU78399.1"/>
    </source>
</evidence>
<keyword evidence="4" id="KW-1003">Cell membrane</keyword>